<feature type="signal peptide" evidence="2">
    <location>
        <begin position="1"/>
        <end position="21"/>
    </location>
</feature>
<feature type="compositionally biased region" description="Low complexity" evidence="1">
    <location>
        <begin position="117"/>
        <end position="134"/>
    </location>
</feature>
<organism evidence="3 4">
    <name type="scientific">Dothistroma septosporum (strain NZE10 / CBS 128990)</name>
    <name type="common">Red band needle blight fungus</name>
    <name type="synonym">Mycosphaerella pini</name>
    <dbReference type="NCBI Taxonomy" id="675120"/>
    <lineage>
        <taxon>Eukaryota</taxon>
        <taxon>Fungi</taxon>
        <taxon>Dikarya</taxon>
        <taxon>Ascomycota</taxon>
        <taxon>Pezizomycotina</taxon>
        <taxon>Dothideomycetes</taxon>
        <taxon>Dothideomycetidae</taxon>
        <taxon>Mycosphaerellales</taxon>
        <taxon>Mycosphaerellaceae</taxon>
        <taxon>Dothistroma</taxon>
    </lineage>
</organism>
<evidence type="ECO:0000313" key="4">
    <source>
        <dbReference type="Proteomes" id="UP000016933"/>
    </source>
</evidence>
<sequence length="167" mass="16191">MFAKLTTVFGLVALAAQVVVATPPACVIAAVNQVPDPADTKAVCQNDKVASYISSKCGDNIDAANSYYADVCKDAGVTVSSSQSSTIGSQTASVTGTHGPHMTAFPTETLSGGNAVGTAPTASGTSGSSASQTTGAGGAQSTGAASRLGMDLVGLAALGVFGAMLAL</sequence>
<dbReference type="OrthoDB" id="3650170at2759"/>
<feature type="chain" id="PRO_5004108955" description="Extracellular membrane protein CFEM domain-containing protein" evidence="2">
    <location>
        <begin position="22"/>
        <end position="167"/>
    </location>
</feature>
<protein>
    <recommendedName>
        <fullName evidence="5">Extracellular membrane protein CFEM domain-containing protein</fullName>
    </recommendedName>
</protein>
<reference evidence="3 4" key="2">
    <citation type="journal article" date="2012" name="PLoS Pathog.">
        <title>Diverse lifestyles and strategies of plant pathogenesis encoded in the genomes of eighteen Dothideomycetes fungi.</title>
        <authorList>
            <person name="Ohm R.A."/>
            <person name="Feau N."/>
            <person name="Henrissat B."/>
            <person name="Schoch C.L."/>
            <person name="Horwitz B.A."/>
            <person name="Barry K.W."/>
            <person name="Condon B.J."/>
            <person name="Copeland A.C."/>
            <person name="Dhillon B."/>
            <person name="Glaser F."/>
            <person name="Hesse C.N."/>
            <person name="Kosti I."/>
            <person name="LaButti K."/>
            <person name="Lindquist E.A."/>
            <person name="Lucas S."/>
            <person name="Salamov A.A."/>
            <person name="Bradshaw R.E."/>
            <person name="Ciuffetti L."/>
            <person name="Hamelin R.C."/>
            <person name="Kema G.H.J."/>
            <person name="Lawrence C."/>
            <person name="Scott J.A."/>
            <person name="Spatafora J.W."/>
            <person name="Turgeon B.G."/>
            <person name="de Wit P.J.G.M."/>
            <person name="Zhong S."/>
            <person name="Goodwin S.B."/>
            <person name="Grigoriev I.V."/>
        </authorList>
    </citation>
    <scope>NUCLEOTIDE SEQUENCE [LARGE SCALE GENOMIC DNA]</scope>
    <source>
        <strain evidence="4">NZE10 / CBS 128990</strain>
    </source>
</reference>
<dbReference type="AlphaFoldDB" id="N1PQ29"/>
<reference evidence="4" key="1">
    <citation type="journal article" date="2012" name="PLoS Genet.">
        <title>The genomes of the fungal plant pathogens Cladosporium fulvum and Dothistroma septosporum reveal adaptation to different hosts and lifestyles but also signatures of common ancestry.</title>
        <authorList>
            <person name="de Wit P.J.G.M."/>
            <person name="van der Burgt A."/>
            <person name="Oekmen B."/>
            <person name="Stergiopoulos I."/>
            <person name="Abd-Elsalam K.A."/>
            <person name="Aerts A.L."/>
            <person name="Bahkali A.H."/>
            <person name="Beenen H.G."/>
            <person name="Chettri P."/>
            <person name="Cox M.P."/>
            <person name="Datema E."/>
            <person name="de Vries R.P."/>
            <person name="Dhillon B."/>
            <person name="Ganley A.R."/>
            <person name="Griffiths S.A."/>
            <person name="Guo Y."/>
            <person name="Hamelin R.C."/>
            <person name="Henrissat B."/>
            <person name="Kabir M.S."/>
            <person name="Jashni M.K."/>
            <person name="Kema G."/>
            <person name="Klaubauf S."/>
            <person name="Lapidus A."/>
            <person name="Levasseur A."/>
            <person name="Lindquist E."/>
            <person name="Mehrabi R."/>
            <person name="Ohm R.A."/>
            <person name="Owen T.J."/>
            <person name="Salamov A."/>
            <person name="Schwelm A."/>
            <person name="Schijlen E."/>
            <person name="Sun H."/>
            <person name="van den Burg H.A."/>
            <person name="van Ham R.C.H.J."/>
            <person name="Zhang S."/>
            <person name="Goodwin S.B."/>
            <person name="Grigoriev I.V."/>
            <person name="Collemare J."/>
            <person name="Bradshaw R.E."/>
        </authorList>
    </citation>
    <scope>NUCLEOTIDE SEQUENCE [LARGE SCALE GENOMIC DNA]</scope>
    <source>
        <strain evidence="4">NZE10 / CBS 128990</strain>
    </source>
</reference>
<dbReference type="Proteomes" id="UP000016933">
    <property type="component" value="Unassembled WGS sequence"/>
</dbReference>
<dbReference type="OMA" id="DSKAICG"/>
<evidence type="ECO:0000313" key="3">
    <source>
        <dbReference type="EMBL" id="EME44529.1"/>
    </source>
</evidence>
<dbReference type="HOGENOM" id="CLU_110345_1_1_1"/>
<name>N1PQ29_DOTSN</name>
<keyword evidence="4" id="KW-1185">Reference proteome</keyword>
<dbReference type="EMBL" id="KB446539">
    <property type="protein sequence ID" value="EME44529.1"/>
    <property type="molecule type" value="Genomic_DNA"/>
</dbReference>
<proteinExistence type="predicted"/>
<accession>N1PQ29</accession>
<feature type="region of interest" description="Disordered" evidence="1">
    <location>
        <begin position="88"/>
        <end position="141"/>
    </location>
</feature>
<dbReference type="eggNOG" id="ENOG502S1X2">
    <property type="taxonomic scope" value="Eukaryota"/>
</dbReference>
<keyword evidence="2" id="KW-0732">Signal</keyword>
<evidence type="ECO:0000256" key="2">
    <source>
        <dbReference type="SAM" id="SignalP"/>
    </source>
</evidence>
<gene>
    <name evidence="3" type="ORF">DOTSEDRAFT_72108</name>
</gene>
<dbReference type="STRING" id="675120.N1PQ29"/>
<evidence type="ECO:0000256" key="1">
    <source>
        <dbReference type="SAM" id="MobiDB-lite"/>
    </source>
</evidence>
<evidence type="ECO:0008006" key="5">
    <source>
        <dbReference type="Google" id="ProtNLM"/>
    </source>
</evidence>